<comment type="function">
    <text evidence="16">NQR complex catalyzes the reduction of ubiquinone-1 to ubiquinol by two successive reactions, coupled with the transport of Na(+) ions from the cytoplasm to the periplasm. NqrA to NqrE are probably involved in the second step, the conversion of ubisemiquinone to ubiquinol.</text>
</comment>
<dbReference type="InterPro" id="IPR010204">
    <property type="entry name" value="NqrC"/>
</dbReference>
<proteinExistence type="inferred from homology"/>
<evidence type="ECO:0000256" key="10">
    <source>
        <dbReference type="ARBA" id="ARBA00023027"/>
    </source>
</evidence>
<dbReference type="GO" id="GO:0006814">
    <property type="term" value="P:sodium ion transport"/>
    <property type="evidence" value="ECO:0007669"/>
    <property type="project" value="UniProtKB-UniRule"/>
</dbReference>
<evidence type="ECO:0000256" key="8">
    <source>
        <dbReference type="ARBA" id="ARBA00022967"/>
    </source>
</evidence>
<comment type="cofactor">
    <cofactor evidence="16 17">
        <name>FMN</name>
        <dbReference type="ChEBI" id="CHEBI:58210"/>
    </cofactor>
</comment>
<name>A0A0T9NIS8_9GAMM</name>
<dbReference type="NCBIfam" id="NF003746">
    <property type="entry name" value="PRK05346.1-1"/>
    <property type="match status" value="1"/>
</dbReference>
<dbReference type="NCBIfam" id="TIGR01938">
    <property type="entry name" value="nqrC"/>
    <property type="match status" value="1"/>
</dbReference>
<dbReference type="EMBL" id="CWJL01000005">
    <property type="protein sequence ID" value="CRY65398.1"/>
    <property type="molecule type" value="Genomic_DNA"/>
</dbReference>
<dbReference type="GO" id="GO:0005886">
    <property type="term" value="C:plasma membrane"/>
    <property type="evidence" value="ECO:0007669"/>
    <property type="project" value="UniProtKB-SubCell"/>
</dbReference>
<evidence type="ECO:0000256" key="11">
    <source>
        <dbReference type="ARBA" id="ARBA00023053"/>
    </source>
</evidence>
<evidence type="ECO:0000256" key="2">
    <source>
        <dbReference type="ARBA" id="ARBA00022475"/>
    </source>
</evidence>
<dbReference type="PANTHER" id="PTHR37838">
    <property type="entry name" value="NA(+)-TRANSLOCATING NADH-QUINONE REDUCTASE SUBUNIT C"/>
    <property type="match status" value="1"/>
</dbReference>
<dbReference type="HAMAP" id="MF_00427">
    <property type="entry name" value="NqrC"/>
    <property type="match status" value="1"/>
</dbReference>
<sequence length="266" mass="29368">MASDKPRNNDSIGKTLLVVIVLCLVCSVVVAGAAVGLKARQQEQRLLDKQRNILAVAGLLQPRMPAEEVQREFVERIEPRLLDLQSGEFIQQDPATFDRTQALRDNQMSNALTPAQDIAGIRRRANVVEIYLVRGERGQINKIVLPIYGSGLWSMMYAFVAIDIDGKTVRGITYYDQGETPGLGGEVENPIWRNQWIGKRLFDEQGQPAIRIVKGRAPANDPHAIDGLSGATLTSNGVQNSFDFWLGENGFGPFLKKVREGALKNG</sequence>
<dbReference type="STRING" id="1288385.ERS137968_01304"/>
<keyword evidence="12 16" id="KW-0406">Ion transport</keyword>
<keyword evidence="11 16" id="KW-0915">Sodium</keyword>
<evidence type="ECO:0000256" key="17">
    <source>
        <dbReference type="PIRNR" id="PIRNR009437"/>
    </source>
</evidence>
<dbReference type="PANTHER" id="PTHR37838:SF1">
    <property type="entry name" value="NA(+)-TRANSLOCATING NADH-QUINONE REDUCTASE SUBUNIT C"/>
    <property type="match status" value="1"/>
</dbReference>
<comment type="subunit">
    <text evidence="16 17">Composed of six subunits; NqrA, NqrB, NqrC, NqrD, NqrE and NqrF.</text>
</comment>
<evidence type="ECO:0000256" key="4">
    <source>
        <dbReference type="ARBA" id="ARBA00022553"/>
    </source>
</evidence>
<evidence type="ECO:0000256" key="12">
    <source>
        <dbReference type="ARBA" id="ARBA00023065"/>
    </source>
</evidence>
<evidence type="ECO:0000256" key="13">
    <source>
        <dbReference type="ARBA" id="ARBA00023075"/>
    </source>
</evidence>
<dbReference type="Proteomes" id="UP000045840">
    <property type="component" value="Unassembled WGS sequence"/>
</dbReference>
<dbReference type="GO" id="GO:0010181">
    <property type="term" value="F:FMN binding"/>
    <property type="evidence" value="ECO:0007669"/>
    <property type="project" value="UniProtKB-UniRule"/>
</dbReference>
<evidence type="ECO:0000259" key="18">
    <source>
        <dbReference type="SMART" id="SM00900"/>
    </source>
</evidence>
<evidence type="ECO:0000313" key="20">
    <source>
        <dbReference type="EMBL" id="CRY65398.1"/>
    </source>
</evidence>
<feature type="transmembrane region" description="Helical" evidence="16">
    <location>
        <begin position="16"/>
        <end position="37"/>
    </location>
</feature>
<evidence type="ECO:0000256" key="3">
    <source>
        <dbReference type="ARBA" id="ARBA00022519"/>
    </source>
</evidence>
<evidence type="ECO:0000313" key="22">
    <source>
        <dbReference type="Proteomes" id="UP000045840"/>
    </source>
</evidence>
<dbReference type="SMART" id="SM00900">
    <property type="entry name" value="FMN_bind"/>
    <property type="match status" value="1"/>
</dbReference>
<accession>A0A0T9NIS8</accession>
<feature type="modified residue" description="FMN phosphoryl threonine" evidence="16">
    <location>
        <position position="232"/>
    </location>
</feature>
<keyword evidence="9 16" id="KW-1133">Transmembrane helix</keyword>
<dbReference type="GO" id="GO:0016655">
    <property type="term" value="F:oxidoreductase activity, acting on NAD(P)H, quinone or similar compound as acceptor"/>
    <property type="evidence" value="ECO:0007669"/>
    <property type="project" value="UniProtKB-UniRule"/>
</dbReference>
<keyword evidence="21" id="KW-1185">Reference proteome</keyword>
<dbReference type="PIRSF" id="PIRSF009437">
    <property type="entry name" value="NQR-1_subunit_C"/>
    <property type="match status" value="1"/>
</dbReference>
<dbReference type="OrthoDB" id="9786835at2"/>
<keyword evidence="15 16" id="KW-0739">Sodium transport</keyword>
<comment type="catalytic activity">
    <reaction evidence="16 17">
        <text>a ubiquinone + n Na(+)(in) + NADH + H(+) = a ubiquinol + n Na(+)(out) + NAD(+)</text>
        <dbReference type="Rhea" id="RHEA:47748"/>
        <dbReference type="Rhea" id="RHEA-COMP:9565"/>
        <dbReference type="Rhea" id="RHEA-COMP:9566"/>
        <dbReference type="ChEBI" id="CHEBI:15378"/>
        <dbReference type="ChEBI" id="CHEBI:16389"/>
        <dbReference type="ChEBI" id="CHEBI:17976"/>
        <dbReference type="ChEBI" id="CHEBI:29101"/>
        <dbReference type="ChEBI" id="CHEBI:57540"/>
        <dbReference type="ChEBI" id="CHEBI:57945"/>
        <dbReference type="EC" id="7.2.1.1"/>
    </reaction>
</comment>
<evidence type="ECO:0000256" key="14">
    <source>
        <dbReference type="ARBA" id="ARBA00023136"/>
    </source>
</evidence>
<dbReference type="EMBL" id="CQAZ01000003">
    <property type="protein sequence ID" value="CNH12527.1"/>
    <property type="molecule type" value="Genomic_DNA"/>
</dbReference>
<evidence type="ECO:0000313" key="19">
    <source>
        <dbReference type="EMBL" id="CNH12527.1"/>
    </source>
</evidence>
<feature type="domain" description="FMN-binding" evidence="18">
    <location>
        <begin position="151"/>
        <end position="249"/>
    </location>
</feature>
<evidence type="ECO:0000256" key="5">
    <source>
        <dbReference type="ARBA" id="ARBA00022630"/>
    </source>
</evidence>
<comment type="subcellular location">
    <subcellularLocation>
        <location evidence="16">Cell membrane</location>
        <topology evidence="16">Single-pass membrane protein</topology>
    </subcellularLocation>
</comment>
<evidence type="ECO:0000256" key="7">
    <source>
        <dbReference type="ARBA" id="ARBA00022692"/>
    </source>
</evidence>
<dbReference type="EC" id="7.2.1.1" evidence="16 17"/>
<keyword evidence="8 16" id="KW-1278">Translocase</keyword>
<reference evidence="22" key="3">
    <citation type="submission" date="2015-03" db="EMBL/GenBank/DDBJ databases">
        <authorList>
            <consortium name="Pathogen Informatics"/>
        </authorList>
    </citation>
    <scope>NUCLEOTIDE SEQUENCE [LARGE SCALE GENOMIC DNA]</scope>
    <source>
        <strain evidence="22">A125KOH2</strain>
    </source>
</reference>
<keyword evidence="19" id="KW-0560">Oxidoreductase</keyword>
<keyword evidence="3" id="KW-0997">Cell inner membrane</keyword>
<keyword evidence="13 16" id="KW-0830">Ubiquinone</keyword>
<evidence type="ECO:0000256" key="16">
    <source>
        <dbReference type="HAMAP-Rule" id="MF_00427"/>
    </source>
</evidence>
<dbReference type="RefSeq" id="WP_049609029.1">
    <property type="nucleotide sequence ID" value="NZ_CAWMMU010000005.1"/>
</dbReference>
<dbReference type="Pfam" id="PF04205">
    <property type="entry name" value="FMN_bind"/>
    <property type="match status" value="1"/>
</dbReference>
<reference evidence="19" key="2">
    <citation type="submission" date="2015-03" db="EMBL/GenBank/DDBJ databases">
        <authorList>
            <person name="Murphy D."/>
        </authorList>
    </citation>
    <scope>NUCLEOTIDE SEQUENCE [LARGE SCALE GENOMIC DNA]</scope>
    <source>
        <strain evidence="19">A125KOH2</strain>
    </source>
</reference>
<keyword evidence="2 16" id="KW-1003">Cell membrane</keyword>
<reference evidence="20 21" key="1">
    <citation type="submission" date="2015-03" db="EMBL/GenBank/DDBJ databases">
        <authorList>
            <consortium name="Pathogen Informatics"/>
            <person name="Murphy D."/>
        </authorList>
    </citation>
    <scope>NUCLEOTIDE SEQUENCE [LARGE SCALE GENOMIC DNA]</scope>
    <source>
        <strain evidence="20">Type strain: CIP110230</strain>
        <strain evidence="21">type strain: CIP110230</strain>
    </source>
</reference>
<comment type="caution">
    <text evidence="16">Lacks conserved residue(s) required for the propagation of feature annotation.</text>
</comment>
<dbReference type="AlphaFoldDB" id="A0A0T9NIS8"/>
<keyword evidence="4 16" id="KW-0597">Phosphoprotein</keyword>
<gene>
    <name evidence="19" type="primary">nqrC1</name>
    <name evidence="16" type="synonym">nqrC</name>
    <name evidence="19" type="ORF">ERS008529_00396</name>
    <name evidence="20" type="ORF">ERS137968_01304</name>
</gene>
<evidence type="ECO:0000313" key="21">
    <source>
        <dbReference type="Proteomes" id="UP000044625"/>
    </source>
</evidence>
<evidence type="ECO:0000256" key="1">
    <source>
        <dbReference type="ARBA" id="ARBA00022448"/>
    </source>
</evidence>
<keyword evidence="5 16" id="KW-0285">Flavoprotein</keyword>
<dbReference type="NCBIfam" id="NF003749">
    <property type="entry name" value="PRK05346.1-5"/>
    <property type="match status" value="1"/>
</dbReference>
<keyword evidence="7 16" id="KW-0812">Transmembrane</keyword>
<dbReference type="Proteomes" id="UP000044625">
    <property type="component" value="Unassembled WGS sequence"/>
</dbReference>
<dbReference type="InterPro" id="IPR007329">
    <property type="entry name" value="FMN-bd"/>
</dbReference>
<keyword evidence="1 16" id="KW-0813">Transport</keyword>
<evidence type="ECO:0000256" key="15">
    <source>
        <dbReference type="ARBA" id="ARBA00023201"/>
    </source>
</evidence>
<comment type="similarity">
    <text evidence="16 17">Belongs to the NqrC family.</text>
</comment>
<organism evidence="19 22">
    <name type="scientific">Yersinia pekkanenii</name>
    <dbReference type="NCBI Taxonomy" id="1288385"/>
    <lineage>
        <taxon>Bacteria</taxon>
        <taxon>Pseudomonadati</taxon>
        <taxon>Pseudomonadota</taxon>
        <taxon>Gammaproteobacteria</taxon>
        <taxon>Enterobacterales</taxon>
        <taxon>Yersiniaceae</taxon>
        <taxon>Yersinia</taxon>
    </lineage>
</organism>
<evidence type="ECO:0000256" key="9">
    <source>
        <dbReference type="ARBA" id="ARBA00022989"/>
    </source>
</evidence>
<protein>
    <recommendedName>
        <fullName evidence="16 17">Na(+)-translocating NADH-quinone reductase subunit C</fullName>
        <shortName evidence="16 17">Na(+)-NQR subunit C</shortName>
        <shortName evidence="16 17">Na(+)-translocating NQR subunit C</shortName>
        <ecNumber evidence="16 17">7.2.1.1</ecNumber>
    </recommendedName>
    <alternativeName>
        <fullName evidence="16 17">NQR complex subunit C</fullName>
    </alternativeName>
    <alternativeName>
        <fullName evidence="16 17">NQR-1 subunit C</fullName>
    </alternativeName>
</protein>
<keyword evidence="14 16" id="KW-0472">Membrane</keyword>
<evidence type="ECO:0000256" key="6">
    <source>
        <dbReference type="ARBA" id="ARBA00022643"/>
    </source>
</evidence>
<keyword evidence="10 16" id="KW-0520">NAD</keyword>
<keyword evidence="6 16" id="KW-0288">FMN</keyword>